<evidence type="ECO:0000313" key="6">
    <source>
        <dbReference type="EMBL" id="MBB4034603.1"/>
    </source>
</evidence>
<name>A0A840CS85_9BACT</name>
<dbReference type="GO" id="GO:0009011">
    <property type="term" value="F:alpha-1,4-glucan glucosyltransferase (ADP-glucose donor) activity"/>
    <property type="evidence" value="ECO:0007669"/>
    <property type="project" value="UniProtKB-EC"/>
</dbReference>
<evidence type="ECO:0000256" key="2">
    <source>
        <dbReference type="ARBA" id="ARBA00012588"/>
    </source>
</evidence>
<dbReference type="EMBL" id="JACIEP010000002">
    <property type="protein sequence ID" value="MBB4034603.1"/>
    <property type="molecule type" value="Genomic_DNA"/>
</dbReference>
<comment type="caution">
    <text evidence="6">The sequence shown here is derived from an EMBL/GenBank/DDBJ whole genome shotgun (WGS) entry which is preliminary data.</text>
</comment>
<sequence>MSTKKVLYITQEITPYLPESPIATNCRYLPQAIQEKGQEIRTFMPKFGSINERRNQLHEVIRLSGMNLIIDDTDHPLIIKVASIQAARMQIYFIDNDDYFKRKHTVADDAGTEFKDNDERSIFYVRGVLETIKKLRWIPDVIDCHGWMTALTGLYIKTAYADDPCFKNSKVVYSLYNDDFKESFNGHFLDKLKFDGIKDKQLEGLDGAVDYEALSNFAIKYADGVIQSEGGVNQNILDYAINSGKNFLSYQGNLEESVDAINNFYENL</sequence>
<keyword evidence="3 6" id="KW-0328">Glycosyltransferase</keyword>
<keyword evidence="4 6" id="KW-0808">Transferase</keyword>
<dbReference type="InterPro" id="IPR013534">
    <property type="entry name" value="Starch_synth_cat_dom"/>
</dbReference>
<keyword evidence="7" id="KW-1185">Reference proteome</keyword>
<evidence type="ECO:0000259" key="5">
    <source>
        <dbReference type="Pfam" id="PF08323"/>
    </source>
</evidence>
<dbReference type="PANTHER" id="PTHR45825">
    <property type="entry name" value="GRANULE-BOUND STARCH SYNTHASE 1, CHLOROPLASTIC/AMYLOPLASTIC"/>
    <property type="match status" value="1"/>
</dbReference>
<reference evidence="6 7" key="1">
    <citation type="submission" date="2020-08" db="EMBL/GenBank/DDBJ databases">
        <title>Genomic Encyclopedia of Type Strains, Phase IV (KMG-IV): sequencing the most valuable type-strain genomes for metagenomic binning, comparative biology and taxonomic classification.</title>
        <authorList>
            <person name="Goeker M."/>
        </authorList>
    </citation>
    <scope>NUCLEOTIDE SEQUENCE [LARGE SCALE GENOMIC DNA]</scope>
    <source>
        <strain evidence="6 7">DSM 104969</strain>
    </source>
</reference>
<dbReference type="RefSeq" id="WP_183305570.1">
    <property type="nucleotide sequence ID" value="NZ_JACIEP010000002.1"/>
</dbReference>
<evidence type="ECO:0000256" key="4">
    <source>
        <dbReference type="ARBA" id="ARBA00022679"/>
    </source>
</evidence>
<dbReference type="Proteomes" id="UP000555103">
    <property type="component" value="Unassembled WGS sequence"/>
</dbReference>
<dbReference type="Pfam" id="PF08323">
    <property type="entry name" value="Glyco_transf_5"/>
    <property type="match status" value="1"/>
</dbReference>
<dbReference type="SUPFAM" id="SSF53756">
    <property type="entry name" value="UDP-Glycosyltransferase/glycogen phosphorylase"/>
    <property type="match status" value="1"/>
</dbReference>
<comment type="catalytic activity">
    <reaction evidence="1">
        <text>[(1-&gt;4)-alpha-D-glucosyl](n) + ADP-alpha-D-glucose = [(1-&gt;4)-alpha-D-glucosyl](n+1) + ADP + H(+)</text>
        <dbReference type="Rhea" id="RHEA:18189"/>
        <dbReference type="Rhea" id="RHEA-COMP:9584"/>
        <dbReference type="Rhea" id="RHEA-COMP:9587"/>
        <dbReference type="ChEBI" id="CHEBI:15378"/>
        <dbReference type="ChEBI" id="CHEBI:15444"/>
        <dbReference type="ChEBI" id="CHEBI:57498"/>
        <dbReference type="ChEBI" id="CHEBI:456216"/>
        <dbReference type="EC" id="2.4.1.21"/>
    </reaction>
</comment>
<dbReference type="AlphaFoldDB" id="A0A840CS85"/>
<evidence type="ECO:0000256" key="3">
    <source>
        <dbReference type="ARBA" id="ARBA00022676"/>
    </source>
</evidence>
<dbReference type="EC" id="2.4.1.21" evidence="2"/>
<proteinExistence type="predicted"/>
<evidence type="ECO:0000313" key="7">
    <source>
        <dbReference type="Proteomes" id="UP000555103"/>
    </source>
</evidence>
<dbReference type="PANTHER" id="PTHR45825:SF11">
    <property type="entry name" value="ALPHA AMYLASE DOMAIN-CONTAINING PROTEIN"/>
    <property type="match status" value="1"/>
</dbReference>
<feature type="domain" description="Starch synthase catalytic" evidence="5">
    <location>
        <begin position="5"/>
        <end position="237"/>
    </location>
</feature>
<gene>
    <name evidence="6" type="ORF">GGR21_000490</name>
</gene>
<accession>A0A840CS85</accession>
<protein>
    <recommendedName>
        <fullName evidence="2">starch synthase</fullName>
        <ecNumber evidence="2">2.4.1.21</ecNumber>
    </recommendedName>
</protein>
<evidence type="ECO:0000256" key="1">
    <source>
        <dbReference type="ARBA" id="ARBA00001478"/>
    </source>
</evidence>
<organism evidence="6 7">
    <name type="scientific">Dysgonomonas hofstadii</name>
    <dbReference type="NCBI Taxonomy" id="637886"/>
    <lineage>
        <taxon>Bacteria</taxon>
        <taxon>Pseudomonadati</taxon>
        <taxon>Bacteroidota</taxon>
        <taxon>Bacteroidia</taxon>
        <taxon>Bacteroidales</taxon>
        <taxon>Dysgonomonadaceae</taxon>
        <taxon>Dysgonomonas</taxon>
    </lineage>
</organism>
<dbReference type="Gene3D" id="3.40.50.2000">
    <property type="entry name" value="Glycogen Phosphorylase B"/>
    <property type="match status" value="1"/>
</dbReference>